<dbReference type="EMBL" id="CP003811">
    <property type="protein sequence ID" value="AIQ93361.1"/>
    <property type="molecule type" value="Genomic_DNA"/>
</dbReference>
<proteinExistence type="predicted"/>
<dbReference type="Proteomes" id="UP000029492">
    <property type="component" value="Chromosome"/>
</dbReference>
<dbReference type="AlphaFoldDB" id="A0A089NZI2"/>
<organism evidence="1 2">
    <name type="scientific">Methylobacterium oryzae CBMB20</name>
    <dbReference type="NCBI Taxonomy" id="693986"/>
    <lineage>
        <taxon>Bacteria</taxon>
        <taxon>Pseudomonadati</taxon>
        <taxon>Pseudomonadota</taxon>
        <taxon>Alphaproteobacteria</taxon>
        <taxon>Hyphomicrobiales</taxon>
        <taxon>Methylobacteriaceae</taxon>
        <taxon>Methylobacterium</taxon>
    </lineage>
</organism>
<evidence type="ECO:0000313" key="1">
    <source>
        <dbReference type="EMBL" id="AIQ93361.1"/>
    </source>
</evidence>
<reference evidence="1 2" key="1">
    <citation type="journal article" date="2014" name="PLoS ONE">
        <title>Genome Information of Methylobacterium oryzae, a Plant-Probiotic Methylotroph in the Phyllosphere.</title>
        <authorList>
            <person name="Kwak M.J."/>
            <person name="Jeong H."/>
            <person name="Madhaiyan M."/>
            <person name="Lee Y."/>
            <person name="Sa T.M."/>
            <person name="Oh T.K."/>
            <person name="Kim J.F."/>
        </authorList>
    </citation>
    <scope>NUCLEOTIDE SEQUENCE [LARGE SCALE GENOMIC DNA]</scope>
    <source>
        <strain evidence="1 2">CBMB20</strain>
    </source>
</reference>
<dbReference type="HOGENOM" id="CLU_178572_0_0_5"/>
<protein>
    <submittedName>
        <fullName evidence="1">Protein of unassigned function</fullName>
    </submittedName>
</protein>
<keyword evidence="2" id="KW-1185">Reference proteome</keyword>
<name>A0A089NZI2_9HYPH</name>
<gene>
    <name evidence="1" type="ORF">MOC_5606</name>
</gene>
<evidence type="ECO:0000313" key="2">
    <source>
        <dbReference type="Proteomes" id="UP000029492"/>
    </source>
</evidence>
<sequence length="81" mass="8586">MILSLQAVQVATSSDDTESQLVFADGFLVAVLVRLSAQHGEDTGKWFLEAGFGPLAPACPPLFADLAAARAWIMRRLIAAA</sequence>
<accession>A0A089NZI2</accession>
<dbReference type="KEGG" id="mor:MOC_5606"/>
<dbReference type="GeneID" id="96602363"/>
<dbReference type="eggNOG" id="ENOG5033FZ6">
    <property type="taxonomic scope" value="Bacteria"/>
</dbReference>
<dbReference type="RefSeq" id="WP_043357477.1">
    <property type="nucleotide sequence ID" value="NZ_CP003811.1"/>
</dbReference>